<dbReference type="OrthoDB" id="3554464at2759"/>
<evidence type="ECO:0000313" key="2">
    <source>
        <dbReference type="Proteomes" id="UP000749293"/>
    </source>
</evidence>
<dbReference type="Proteomes" id="UP000749293">
    <property type="component" value="Unassembled WGS sequence"/>
</dbReference>
<gene>
    <name evidence="1" type="ORF">GMORB2_4872</name>
</gene>
<dbReference type="RefSeq" id="XP_035318005.1">
    <property type="nucleotide sequence ID" value="XM_035466846.1"/>
</dbReference>
<accession>A0A9P4YPI0</accession>
<reference evidence="1" key="1">
    <citation type="submission" date="2020-03" db="EMBL/GenBank/DDBJ databases">
        <title>Site-based positive gene gene selection in Geosmithia morbida across the United States reveals a broad range of putative effectors and factors for local host and environmental adapation.</title>
        <authorList>
            <person name="Onufrak A."/>
            <person name="Murdoch R.W."/>
            <person name="Gazis R."/>
            <person name="Huff M."/>
            <person name="Staton M."/>
            <person name="Klingeman W."/>
            <person name="Hadziabdic D."/>
        </authorList>
    </citation>
    <scope>NUCLEOTIDE SEQUENCE</scope>
    <source>
        <strain evidence="1">1262</strain>
    </source>
</reference>
<dbReference type="AlphaFoldDB" id="A0A9P4YPI0"/>
<dbReference type="EMBL" id="JAANYQ010000027">
    <property type="protein sequence ID" value="KAF4119353.1"/>
    <property type="molecule type" value="Genomic_DNA"/>
</dbReference>
<name>A0A9P4YPI0_9HYPO</name>
<evidence type="ECO:0000313" key="1">
    <source>
        <dbReference type="EMBL" id="KAF4119353.1"/>
    </source>
</evidence>
<organism evidence="1 2">
    <name type="scientific">Geosmithia morbida</name>
    <dbReference type="NCBI Taxonomy" id="1094350"/>
    <lineage>
        <taxon>Eukaryota</taxon>
        <taxon>Fungi</taxon>
        <taxon>Dikarya</taxon>
        <taxon>Ascomycota</taxon>
        <taxon>Pezizomycotina</taxon>
        <taxon>Sordariomycetes</taxon>
        <taxon>Hypocreomycetidae</taxon>
        <taxon>Hypocreales</taxon>
        <taxon>Bionectriaceae</taxon>
        <taxon>Geosmithia</taxon>
    </lineage>
</organism>
<keyword evidence="2" id="KW-1185">Reference proteome</keyword>
<evidence type="ECO:0008006" key="3">
    <source>
        <dbReference type="Google" id="ProtNLM"/>
    </source>
</evidence>
<sequence length="437" mass="49234">MDPMCQLSRARSCSTPAHEPEMKDLIVEQWPLNPDGTDWDGTGLMPRVNSGQCPFDQGLGYSIDIPHLVREIEMHLECSVTDIPHASFGASNFGFAITTADGRTLIARLSRVDTNREVAAGTDPLRARSDDAFELAAYNALYALGEPFDCRPLYSRDADTAPAHAPVAPNQGRRVFVFVKADGHPYRYGHWRELTAEQKAWERTLGGDARRLTSFPVPAVEPTRGFCMALVRARIEAVFATGGDEAEGKDVKDSNAVLDGVRRTLLRLLSLSLPRDGSEQRQKHREAELYRFVLDHGDFGIHNMTLARDDDDMPRITSVFDWEHGCVVPAILSEPRMITTADLVLSADYLKPIFERWGDGSAPDKMAEYRNDTAKYYKELFKQAPEYESILGAGRDVRRIWISLRDHRNRQDSIAYFKQLETWAKTRIAILETCDRS</sequence>
<dbReference type="GeneID" id="55971100"/>
<comment type="caution">
    <text evidence="1">The sequence shown here is derived from an EMBL/GenBank/DDBJ whole genome shotgun (WGS) entry which is preliminary data.</text>
</comment>
<dbReference type="SUPFAM" id="SSF56112">
    <property type="entry name" value="Protein kinase-like (PK-like)"/>
    <property type="match status" value="1"/>
</dbReference>
<proteinExistence type="predicted"/>
<dbReference type="InterPro" id="IPR011009">
    <property type="entry name" value="Kinase-like_dom_sf"/>
</dbReference>
<protein>
    <recommendedName>
        <fullName evidence="3">Aminoglycoside phosphotransferase domain-containing protein</fullName>
    </recommendedName>
</protein>